<dbReference type="GO" id="GO:0051011">
    <property type="term" value="F:microtubule minus-end binding"/>
    <property type="evidence" value="ECO:0007669"/>
    <property type="project" value="TreeGrafter"/>
</dbReference>
<evidence type="ECO:0000313" key="4">
    <source>
        <dbReference type="Proteomes" id="UP000193642"/>
    </source>
</evidence>
<dbReference type="GO" id="GO:0005516">
    <property type="term" value="F:calmodulin binding"/>
    <property type="evidence" value="ECO:0007669"/>
    <property type="project" value="InterPro"/>
</dbReference>
<dbReference type="Pfam" id="PF08683">
    <property type="entry name" value="CAMSAP_CKK"/>
    <property type="match status" value="1"/>
</dbReference>
<organism evidence="3 4">
    <name type="scientific">Rhizoclosmatium globosum</name>
    <dbReference type="NCBI Taxonomy" id="329046"/>
    <lineage>
        <taxon>Eukaryota</taxon>
        <taxon>Fungi</taxon>
        <taxon>Fungi incertae sedis</taxon>
        <taxon>Chytridiomycota</taxon>
        <taxon>Chytridiomycota incertae sedis</taxon>
        <taxon>Chytridiomycetes</taxon>
        <taxon>Chytridiales</taxon>
        <taxon>Chytriomycetaceae</taxon>
        <taxon>Rhizoclosmatium</taxon>
    </lineage>
</organism>
<protein>
    <recommendedName>
        <fullName evidence="2">CKK domain-containing protein</fullName>
    </recommendedName>
</protein>
<proteinExistence type="predicted"/>
<feature type="compositionally biased region" description="Basic and acidic residues" evidence="1">
    <location>
        <begin position="781"/>
        <end position="803"/>
    </location>
</feature>
<dbReference type="SMART" id="SM01051">
    <property type="entry name" value="CAMSAP_CKK"/>
    <property type="match status" value="1"/>
</dbReference>
<dbReference type="OrthoDB" id="2125658at2759"/>
<evidence type="ECO:0000313" key="3">
    <source>
        <dbReference type="EMBL" id="ORY44546.1"/>
    </source>
</evidence>
<dbReference type="InterPro" id="IPR011033">
    <property type="entry name" value="PRC_barrel-like_sf"/>
</dbReference>
<evidence type="ECO:0000259" key="2">
    <source>
        <dbReference type="PROSITE" id="PS51508"/>
    </source>
</evidence>
<dbReference type="InterPro" id="IPR014797">
    <property type="entry name" value="CKK_CAMSAP"/>
</dbReference>
<feature type="domain" description="CKK" evidence="2">
    <location>
        <begin position="1102"/>
        <end position="1264"/>
    </location>
</feature>
<accession>A0A1Y2CC88</accession>
<dbReference type="GO" id="GO:0007026">
    <property type="term" value="P:negative regulation of microtubule depolymerization"/>
    <property type="evidence" value="ECO:0007669"/>
    <property type="project" value="TreeGrafter"/>
</dbReference>
<feature type="region of interest" description="Disordered" evidence="1">
    <location>
        <begin position="772"/>
        <end position="900"/>
    </location>
</feature>
<dbReference type="InterPro" id="IPR032940">
    <property type="entry name" value="CAMSAP"/>
</dbReference>
<dbReference type="Proteomes" id="UP000193642">
    <property type="component" value="Unassembled WGS sequence"/>
</dbReference>
<evidence type="ECO:0000256" key="1">
    <source>
        <dbReference type="SAM" id="MobiDB-lite"/>
    </source>
</evidence>
<feature type="compositionally biased region" description="Low complexity" evidence="1">
    <location>
        <begin position="804"/>
        <end position="813"/>
    </location>
</feature>
<dbReference type="PANTHER" id="PTHR21595">
    <property type="entry name" value="PATRONIN"/>
    <property type="match status" value="1"/>
</dbReference>
<dbReference type="PROSITE" id="PS51508">
    <property type="entry name" value="CKK"/>
    <property type="match status" value="1"/>
</dbReference>
<gene>
    <name evidence="3" type="ORF">BCR33DRAFT_717059</name>
</gene>
<dbReference type="EMBL" id="MCGO01000022">
    <property type="protein sequence ID" value="ORY44546.1"/>
    <property type="molecule type" value="Genomic_DNA"/>
</dbReference>
<reference evidence="3 4" key="1">
    <citation type="submission" date="2016-07" db="EMBL/GenBank/DDBJ databases">
        <title>Pervasive Adenine N6-methylation of Active Genes in Fungi.</title>
        <authorList>
            <consortium name="DOE Joint Genome Institute"/>
            <person name="Mondo S.J."/>
            <person name="Dannebaum R.O."/>
            <person name="Kuo R.C."/>
            <person name="Labutti K."/>
            <person name="Haridas S."/>
            <person name="Kuo A."/>
            <person name="Salamov A."/>
            <person name="Ahrendt S.R."/>
            <person name="Lipzen A."/>
            <person name="Sullivan W."/>
            <person name="Andreopoulos W.B."/>
            <person name="Clum A."/>
            <person name="Lindquist E."/>
            <person name="Daum C."/>
            <person name="Ramamoorthy G.K."/>
            <person name="Gryganskyi A."/>
            <person name="Culley D."/>
            <person name="Magnuson J.K."/>
            <person name="James T.Y."/>
            <person name="O'Malley M.A."/>
            <person name="Stajich J.E."/>
            <person name="Spatafora J.W."/>
            <person name="Visel A."/>
            <person name="Grigoriev I.V."/>
        </authorList>
    </citation>
    <scope>NUCLEOTIDE SEQUENCE [LARGE SCALE GENOMIC DNA]</scope>
    <source>
        <strain evidence="3 4">JEL800</strain>
    </source>
</reference>
<name>A0A1Y2CC88_9FUNG</name>
<feature type="region of interest" description="Disordered" evidence="1">
    <location>
        <begin position="951"/>
        <end position="970"/>
    </location>
</feature>
<dbReference type="PANTHER" id="PTHR21595:SF0">
    <property type="entry name" value="PATRONIN"/>
    <property type="match status" value="1"/>
</dbReference>
<dbReference type="SUPFAM" id="SSF50346">
    <property type="entry name" value="PRC-barrel domain"/>
    <property type="match status" value="1"/>
</dbReference>
<keyword evidence="4" id="KW-1185">Reference proteome</keyword>
<dbReference type="InterPro" id="IPR038209">
    <property type="entry name" value="CKK_dom_sf"/>
</dbReference>
<feature type="compositionally biased region" description="Polar residues" evidence="1">
    <location>
        <begin position="861"/>
        <end position="877"/>
    </location>
</feature>
<dbReference type="AlphaFoldDB" id="A0A1Y2CC88"/>
<sequence length="1264" mass="140188">MEVAHLPVNSAIYMNSKDLPSIDMDSTEPIKLEAKIPQPLPADLSWLPDYIGRDEMNLEDLDDGFVLIQVLSIIAPNAVDLAWYTTDAALKHPNLTQHNRSLLLEGISKSTDIVLSVEERDGILAGDMKHISSVALKMKNWSRLDIDSSIAKSVEVPETKKVEQTIVTASTTTPWCWDYEYEPSEVAFKSSVRWLLMFVKRGCHTLKTSEKGVKQLEDMIDIIQASDPLIPAGPVISSLAHGAIYHAACILVFDTEIDTTIEEFLPTREDKVSKYPALFLETLQKRGFLDFRAGLKDAVKDMVSDRTPFYESIHSKIIENLINASLRSFTTEMVAAHLKERFPKHNPAFAPYDLEDALLMWTNTCALQLADEYAIQQKQTVDAEKHPSTPPIMPLFIESWTELDNFCKDFRDGRAFNIIASYYGIGGGIIDPYKVYPRRRGDGSGRQSSVGGSIAVNLTLAYRTSNLELFERACSKSGIVVPPWRPEELARAEGNISRIGSAAGDGGRNVTSNSVSTTAFRYLLQVFLYELFQACVKIPVKQQTRRPFKVSRKHLKEVALSSSGSSRPDTGLLAVAAEDASKVAIIVSKTEAVIIQNEHADMELTSSDQSKHLEATNDSPLLADKNAQEIRPHDIISEEQKSESVQLPNEIQTDEVELEIEESESHLIPIEYSIHSLDKVMHDQVEDVASGDMETSKELLVPHSDFVKLESNSPSENHTHIDNSSILDEIATVNCSGEQEIASTQLPLEESFPSPEVDLISSESVDAFLVNPMKNPLVPPESKKQKNPGKLDEDKIDLHKSKTTELSSSNLSTKLKKSTKPPKLSSEKLPKAFKPPLKSNFKVEPPEEESHHEKKTAHATILSQESKKSTPASSSINEDLAPKFSIEPDSDAESIERKETTSFAHQLHREFLLEKQHHTALLVENHATMPSQRVEIETTYPLQKVSESHYNFSTAEEENEEGSADSKPVSAPEFDVDGILGDNNDEEEEDINSDIHVTFQDNVIEQESSKSWHRPATRGVMEEIDQDSEEGQREQEQMDLIASRSRIRAAQKAAEKEMALAAARASSTISHVSSNSLKLPPVAGPNQIVAATSSSAQLKHKKTPMAVVPKMQSNRKLIKNALQVCLAGTVNEKVKNEVLEDLETSSANHFIILFRGLKNHAFKGLYSYDPQLHQVLRVYAPAAISSPQRPATSFLPDIVPPTPGTPNISVVGPNTIAESDVLEYYKYDSGSRSFKALPTKSFGVSVHAVAVRSDYGRRILESNK</sequence>
<dbReference type="Gene3D" id="3.10.20.360">
    <property type="entry name" value="CKK domain"/>
    <property type="match status" value="1"/>
</dbReference>
<dbReference type="GO" id="GO:0031122">
    <property type="term" value="P:cytoplasmic microtubule organization"/>
    <property type="evidence" value="ECO:0007669"/>
    <property type="project" value="TreeGrafter"/>
</dbReference>
<comment type="caution">
    <text evidence="3">The sequence shown here is derived from an EMBL/GenBank/DDBJ whole genome shotgun (WGS) entry which is preliminary data.</text>
</comment>
<dbReference type="GO" id="GO:0036449">
    <property type="term" value="C:microtubule minus-end"/>
    <property type="evidence" value="ECO:0007669"/>
    <property type="project" value="TreeGrafter"/>
</dbReference>